<evidence type="ECO:0000256" key="13">
    <source>
        <dbReference type="ARBA" id="ARBA00022840"/>
    </source>
</evidence>
<dbReference type="Pfam" id="PF02518">
    <property type="entry name" value="HATPase_c"/>
    <property type="match status" value="1"/>
</dbReference>
<evidence type="ECO:0000256" key="12">
    <source>
        <dbReference type="ARBA" id="ARBA00022777"/>
    </source>
</evidence>
<keyword evidence="7" id="KW-0597">Phosphoprotein</keyword>
<evidence type="ECO:0000313" key="20">
    <source>
        <dbReference type="EMBL" id="SFT93783.1"/>
    </source>
</evidence>
<dbReference type="InterPro" id="IPR021766">
    <property type="entry name" value="PhoR_N"/>
</dbReference>
<dbReference type="SUPFAM" id="SSF47384">
    <property type="entry name" value="Homodimeric domain of signal transducing histidine kinase"/>
    <property type="match status" value="1"/>
</dbReference>
<evidence type="ECO:0000256" key="6">
    <source>
        <dbReference type="ARBA" id="ARBA00022475"/>
    </source>
</evidence>
<evidence type="ECO:0000256" key="4">
    <source>
        <dbReference type="ARBA" id="ARBA00019665"/>
    </source>
</evidence>
<dbReference type="InterPro" id="IPR013767">
    <property type="entry name" value="PAS_fold"/>
</dbReference>
<comment type="function">
    <text evidence="17">Member of the two-component regulatory system PhoR/PhoB involved in the phosphate regulon genes expression. PhoR may function as a membrane-associated protein kinase that phosphorylates PhoB in response to environmental signals.</text>
</comment>
<dbReference type="Gene3D" id="1.10.287.130">
    <property type="match status" value="1"/>
</dbReference>
<evidence type="ECO:0000256" key="2">
    <source>
        <dbReference type="ARBA" id="ARBA00004236"/>
    </source>
</evidence>
<evidence type="ECO:0000256" key="17">
    <source>
        <dbReference type="ARBA" id="ARBA00025207"/>
    </source>
</evidence>
<dbReference type="FunFam" id="1.10.287.130:FF:000001">
    <property type="entry name" value="Two-component sensor histidine kinase"/>
    <property type="match status" value="1"/>
</dbReference>
<dbReference type="PROSITE" id="PS50109">
    <property type="entry name" value="HIS_KIN"/>
    <property type="match status" value="1"/>
</dbReference>
<feature type="domain" description="Histidine kinase" evidence="18">
    <location>
        <begin position="210"/>
        <end position="426"/>
    </location>
</feature>
<dbReference type="GO" id="GO:0000155">
    <property type="term" value="F:phosphorelay sensor kinase activity"/>
    <property type="evidence" value="ECO:0007669"/>
    <property type="project" value="InterPro"/>
</dbReference>
<dbReference type="Proteomes" id="UP000199594">
    <property type="component" value="Unassembled WGS sequence"/>
</dbReference>
<evidence type="ECO:0000256" key="5">
    <source>
        <dbReference type="ARBA" id="ARBA00022448"/>
    </source>
</evidence>
<dbReference type="SMART" id="SM00387">
    <property type="entry name" value="HATPase_c"/>
    <property type="match status" value="1"/>
</dbReference>
<dbReference type="Pfam" id="PF00989">
    <property type="entry name" value="PAS"/>
    <property type="match status" value="1"/>
</dbReference>
<dbReference type="NCBIfam" id="TIGR02966">
    <property type="entry name" value="phoR_proteo"/>
    <property type="match status" value="1"/>
</dbReference>
<dbReference type="InterPro" id="IPR004358">
    <property type="entry name" value="Sig_transdc_His_kin-like_C"/>
</dbReference>
<keyword evidence="10" id="KW-0812">Transmembrane</keyword>
<dbReference type="PANTHER" id="PTHR45453:SF1">
    <property type="entry name" value="PHOSPHATE REGULON SENSOR PROTEIN PHOR"/>
    <property type="match status" value="1"/>
</dbReference>
<dbReference type="AlphaFoldDB" id="A0A1I7C2Z9"/>
<evidence type="ECO:0000313" key="21">
    <source>
        <dbReference type="Proteomes" id="UP000199594"/>
    </source>
</evidence>
<keyword evidence="15" id="KW-0902">Two-component regulatory system</keyword>
<dbReference type="GO" id="GO:0005524">
    <property type="term" value="F:ATP binding"/>
    <property type="evidence" value="ECO:0007669"/>
    <property type="project" value="UniProtKB-KW"/>
</dbReference>
<evidence type="ECO:0000256" key="9">
    <source>
        <dbReference type="ARBA" id="ARBA00022679"/>
    </source>
</evidence>
<dbReference type="InterPro" id="IPR005467">
    <property type="entry name" value="His_kinase_dom"/>
</dbReference>
<evidence type="ECO:0000259" key="18">
    <source>
        <dbReference type="PROSITE" id="PS50109"/>
    </source>
</evidence>
<keyword evidence="12 20" id="KW-0418">Kinase</keyword>
<dbReference type="EMBL" id="FPAQ01000034">
    <property type="protein sequence ID" value="SFT93783.1"/>
    <property type="molecule type" value="Genomic_DNA"/>
</dbReference>
<keyword evidence="5" id="KW-0813">Transport</keyword>
<dbReference type="InterPro" id="IPR003594">
    <property type="entry name" value="HATPase_dom"/>
</dbReference>
<feature type="domain" description="PAS" evidence="19">
    <location>
        <begin position="94"/>
        <end position="158"/>
    </location>
</feature>
<evidence type="ECO:0000256" key="1">
    <source>
        <dbReference type="ARBA" id="ARBA00000085"/>
    </source>
</evidence>
<keyword evidence="13" id="KW-0067">ATP-binding</keyword>
<evidence type="ECO:0000256" key="14">
    <source>
        <dbReference type="ARBA" id="ARBA00022989"/>
    </source>
</evidence>
<accession>A0A1I7C2Z9</accession>
<proteinExistence type="predicted"/>
<dbReference type="PANTHER" id="PTHR45453">
    <property type="entry name" value="PHOSPHATE REGULON SENSOR PROTEIN PHOR"/>
    <property type="match status" value="1"/>
</dbReference>
<dbReference type="InterPro" id="IPR050351">
    <property type="entry name" value="BphY/WalK/GraS-like"/>
</dbReference>
<keyword evidence="11" id="KW-0547">Nucleotide-binding</keyword>
<dbReference type="GO" id="GO:0005886">
    <property type="term" value="C:plasma membrane"/>
    <property type="evidence" value="ECO:0007669"/>
    <property type="project" value="UniProtKB-SubCell"/>
</dbReference>
<reference evidence="20 21" key="1">
    <citation type="submission" date="2016-10" db="EMBL/GenBank/DDBJ databases">
        <authorList>
            <person name="de Groot N.N."/>
        </authorList>
    </citation>
    <scope>NUCLEOTIDE SEQUENCE [LARGE SCALE GENOMIC DNA]</scope>
    <source>
        <strain evidence="20 21">CGMCC 1.6493</strain>
    </source>
</reference>
<evidence type="ECO:0000256" key="10">
    <source>
        <dbReference type="ARBA" id="ARBA00022692"/>
    </source>
</evidence>
<keyword evidence="14" id="KW-1133">Transmembrane helix</keyword>
<comment type="catalytic activity">
    <reaction evidence="1">
        <text>ATP + protein L-histidine = ADP + protein N-phospho-L-histidine.</text>
        <dbReference type="EC" id="2.7.13.3"/>
    </reaction>
</comment>
<organism evidence="20 21">
    <name type="scientific">Halomonas saccharevitans</name>
    <dbReference type="NCBI Taxonomy" id="416872"/>
    <lineage>
        <taxon>Bacteria</taxon>
        <taxon>Pseudomonadati</taxon>
        <taxon>Pseudomonadota</taxon>
        <taxon>Gammaproteobacteria</taxon>
        <taxon>Oceanospirillales</taxon>
        <taxon>Halomonadaceae</taxon>
        <taxon>Halomonas</taxon>
    </lineage>
</organism>
<dbReference type="GO" id="GO:0006355">
    <property type="term" value="P:regulation of DNA-templated transcription"/>
    <property type="evidence" value="ECO:0007669"/>
    <property type="project" value="InterPro"/>
</dbReference>
<evidence type="ECO:0000259" key="19">
    <source>
        <dbReference type="PROSITE" id="PS50112"/>
    </source>
</evidence>
<dbReference type="InterPro" id="IPR036890">
    <property type="entry name" value="HATPase_C_sf"/>
</dbReference>
<evidence type="ECO:0000256" key="7">
    <source>
        <dbReference type="ARBA" id="ARBA00022553"/>
    </source>
</evidence>
<dbReference type="Gene3D" id="3.30.450.20">
    <property type="entry name" value="PAS domain"/>
    <property type="match status" value="1"/>
</dbReference>
<dbReference type="GO" id="GO:0004721">
    <property type="term" value="F:phosphoprotein phosphatase activity"/>
    <property type="evidence" value="ECO:0007669"/>
    <property type="project" value="InterPro"/>
</dbReference>
<dbReference type="InterPro" id="IPR035965">
    <property type="entry name" value="PAS-like_dom_sf"/>
</dbReference>
<dbReference type="GO" id="GO:0016036">
    <property type="term" value="P:cellular response to phosphate starvation"/>
    <property type="evidence" value="ECO:0007669"/>
    <property type="project" value="TreeGrafter"/>
</dbReference>
<evidence type="ECO:0000256" key="8">
    <source>
        <dbReference type="ARBA" id="ARBA00022592"/>
    </source>
</evidence>
<dbReference type="Pfam" id="PF00512">
    <property type="entry name" value="HisKA"/>
    <property type="match status" value="1"/>
</dbReference>
<dbReference type="SMART" id="SM00388">
    <property type="entry name" value="HisKA"/>
    <property type="match status" value="1"/>
</dbReference>
<dbReference type="PROSITE" id="PS50112">
    <property type="entry name" value="PAS"/>
    <property type="match status" value="1"/>
</dbReference>
<evidence type="ECO:0000256" key="3">
    <source>
        <dbReference type="ARBA" id="ARBA00012438"/>
    </source>
</evidence>
<dbReference type="Pfam" id="PF11808">
    <property type="entry name" value="PhoR"/>
    <property type="match status" value="1"/>
</dbReference>
<dbReference type="CDD" id="cd00130">
    <property type="entry name" value="PAS"/>
    <property type="match status" value="1"/>
</dbReference>
<dbReference type="Gene3D" id="3.30.565.10">
    <property type="entry name" value="Histidine kinase-like ATPase, C-terminal domain"/>
    <property type="match status" value="1"/>
</dbReference>
<dbReference type="GO" id="GO:0006817">
    <property type="term" value="P:phosphate ion transport"/>
    <property type="evidence" value="ECO:0007669"/>
    <property type="project" value="UniProtKB-KW"/>
</dbReference>
<gene>
    <name evidence="20" type="ORF">SAMN04487956_13417</name>
</gene>
<evidence type="ECO:0000256" key="16">
    <source>
        <dbReference type="ARBA" id="ARBA00023136"/>
    </source>
</evidence>
<dbReference type="InterPro" id="IPR014310">
    <property type="entry name" value="Sig_transdc_His_kinase_PhoR"/>
</dbReference>
<dbReference type="OrthoDB" id="9813151at2"/>
<dbReference type="InterPro" id="IPR036097">
    <property type="entry name" value="HisK_dim/P_sf"/>
</dbReference>
<keyword evidence="16" id="KW-0472">Membrane</keyword>
<evidence type="ECO:0000256" key="15">
    <source>
        <dbReference type="ARBA" id="ARBA00023012"/>
    </source>
</evidence>
<dbReference type="InterPro" id="IPR003661">
    <property type="entry name" value="HisK_dim/P_dom"/>
</dbReference>
<keyword evidence="6" id="KW-1003">Cell membrane</keyword>
<evidence type="ECO:0000256" key="11">
    <source>
        <dbReference type="ARBA" id="ARBA00022741"/>
    </source>
</evidence>
<dbReference type="SMART" id="SM00091">
    <property type="entry name" value="PAS"/>
    <property type="match status" value="1"/>
</dbReference>
<name>A0A1I7C2Z9_9GAMM</name>
<keyword evidence="9" id="KW-0808">Transferase</keyword>
<dbReference type="RefSeq" id="WP_089851213.1">
    <property type="nucleotide sequence ID" value="NZ_FPAQ01000034.1"/>
</dbReference>
<dbReference type="PRINTS" id="PR00344">
    <property type="entry name" value="BCTRLSENSOR"/>
</dbReference>
<keyword evidence="8" id="KW-0592">Phosphate transport</keyword>
<dbReference type="InterPro" id="IPR000014">
    <property type="entry name" value="PAS"/>
</dbReference>
<dbReference type="SUPFAM" id="SSF55785">
    <property type="entry name" value="PYP-like sensor domain (PAS domain)"/>
    <property type="match status" value="1"/>
</dbReference>
<sequence length="442" mass="49625">MGRLWRHECWRLAALVAAGALLGWPFAAIPTGIAAGLALCLAFHLRQLHALHQWLTHRPQEEPPAASGLWGELFDRLYRYQKSQRITQQRLRATLQRIQESSEAMRDSVVMLDRHGDLEWWNSAAEQMLGFQPQQDRGQHITNLLRDPRFVDYFHGRDYREPLTLASPIDEATILQFQITLYGDDERLVMARDITRLHRLEQMRRDFVANVSHELRTPLTVLAGYLETYTDMAEALPSRLGRGLASMQAQTERMQNLVDDLLLLSRLEIDRGGRHDGPLDMATLLEAVRRDAEALSGGRHAISVEDTAAGSLIGNEKEIRSALSNLAFNAVRYSGDGCHIVLRWRAQGDGACLEVQDDGEGIDPVHLPRLTERFYRVDKGRSTATGGTGLGLAIVKHVLLRHDARLEIDSRPGRGATFRCVFPITRLVDGRTPTASQAADVS</sequence>
<protein>
    <recommendedName>
        <fullName evidence="4">Phosphate regulon sensor protein PhoR</fullName>
        <ecNumber evidence="3">2.7.13.3</ecNumber>
    </recommendedName>
</protein>
<dbReference type="EC" id="2.7.13.3" evidence="3"/>
<dbReference type="CDD" id="cd00082">
    <property type="entry name" value="HisKA"/>
    <property type="match status" value="1"/>
</dbReference>
<comment type="subcellular location">
    <subcellularLocation>
        <location evidence="2">Cell membrane</location>
    </subcellularLocation>
</comment>
<dbReference type="SUPFAM" id="SSF55874">
    <property type="entry name" value="ATPase domain of HSP90 chaperone/DNA topoisomerase II/histidine kinase"/>
    <property type="match status" value="1"/>
</dbReference>
<dbReference type="NCBIfam" id="NF008235">
    <property type="entry name" value="PRK11006.1"/>
    <property type="match status" value="1"/>
</dbReference>